<dbReference type="InterPro" id="IPR020422">
    <property type="entry name" value="TYR_PHOSPHATASE_DUAL_dom"/>
</dbReference>
<dbReference type="GO" id="GO:0005739">
    <property type="term" value="C:mitochondrion"/>
    <property type="evidence" value="ECO:0007669"/>
    <property type="project" value="TreeGrafter"/>
</dbReference>
<gene>
    <name evidence="4" type="primary">STYXL1</name>
</gene>
<sequence>MLPTCLKQQQINNNTHKNNNIVVVVATMASLATMEPTRLYNLLNQKCLSDAHYIVLVDARTPSAYEESHIITARHAKKDLHGVLTLLYENELECKEWCVVYDNKSQHLDEESPGVTCARILEQSRKNVVYVLSGGYERFTALYPFLRSHKIIYTPQELDSLFVYPVELIAGCLYLGDANQASCACVKKALKLRAYVSITEQEGLICDTSDAALLSIPVAEDQGADLFSHFPNICQFIDEALELKRPVLVFSQSAISRGCTVAIAYLMHRFKWDLQKSWGHLLQCQRNVRPHRGFVEQLSRWEFSLHGRGITNISDPNY</sequence>
<dbReference type="RefSeq" id="XP_032831805.1">
    <property type="nucleotide sequence ID" value="XM_032975914.1"/>
</dbReference>
<dbReference type="SUPFAM" id="SSF52821">
    <property type="entry name" value="Rhodanese/Cell cycle control phosphatase"/>
    <property type="match status" value="1"/>
</dbReference>
<dbReference type="InterPro" id="IPR036873">
    <property type="entry name" value="Rhodanese-like_dom_sf"/>
</dbReference>
<evidence type="ECO:0000313" key="4">
    <source>
        <dbReference type="RefSeq" id="XP_032831805.1"/>
    </source>
</evidence>
<evidence type="ECO:0000259" key="1">
    <source>
        <dbReference type="PROSITE" id="PS50054"/>
    </source>
</evidence>
<feature type="domain" description="Rhodanese" evidence="2">
    <location>
        <begin position="54"/>
        <end position="147"/>
    </location>
</feature>
<dbReference type="InterPro" id="IPR001763">
    <property type="entry name" value="Rhodanese-like_dom"/>
</dbReference>
<dbReference type="Pfam" id="PF00782">
    <property type="entry name" value="DSPc"/>
    <property type="match status" value="1"/>
</dbReference>
<dbReference type="GO" id="GO:2001244">
    <property type="term" value="P:positive regulation of intrinsic apoptotic signaling pathway"/>
    <property type="evidence" value="ECO:0007669"/>
    <property type="project" value="TreeGrafter"/>
</dbReference>
<dbReference type="InterPro" id="IPR000340">
    <property type="entry name" value="Dual-sp_phosphatase_cat-dom"/>
</dbReference>
<dbReference type="SMART" id="SM00195">
    <property type="entry name" value="DSPc"/>
    <property type="match status" value="1"/>
</dbReference>
<proteinExistence type="predicted"/>
<dbReference type="GO" id="GO:0004864">
    <property type="term" value="F:protein phosphatase inhibitor activity"/>
    <property type="evidence" value="ECO:0007669"/>
    <property type="project" value="TreeGrafter"/>
</dbReference>
<dbReference type="CTD" id="51657"/>
<dbReference type="Gene3D" id="3.40.250.10">
    <property type="entry name" value="Rhodanese-like domain"/>
    <property type="match status" value="1"/>
</dbReference>
<dbReference type="PROSITE" id="PS50206">
    <property type="entry name" value="RHODANESE_3"/>
    <property type="match status" value="1"/>
</dbReference>
<organism evidence="3 4">
    <name type="scientific">Petromyzon marinus</name>
    <name type="common">Sea lamprey</name>
    <dbReference type="NCBI Taxonomy" id="7757"/>
    <lineage>
        <taxon>Eukaryota</taxon>
        <taxon>Metazoa</taxon>
        <taxon>Chordata</taxon>
        <taxon>Craniata</taxon>
        <taxon>Vertebrata</taxon>
        <taxon>Cyclostomata</taxon>
        <taxon>Hyperoartia</taxon>
        <taxon>Petromyzontiformes</taxon>
        <taxon>Petromyzontidae</taxon>
        <taxon>Petromyzon</taxon>
    </lineage>
</organism>
<dbReference type="InterPro" id="IPR029021">
    <property type="entry name" value="Prot-tyrosine_phosphatase-like"/>
</dbReference>
<dbReference type="AlphaFoldDB" id="A0AAJ7U8Q1"/>
<keyword evidence="3" id="KW-1185">Reference proteome</keyword>
<dbReference type="GO" id="GO:0019903">
    <property type="term" value="F:protein phosphatase binding"/>
    <property type="evidence" value="ECO:0007669"/>
    <property type="project" value="TreeGrafter"/>
</dbReference>
<dbReference type="PANTHER" id="PTHR46659:SF1">
    <property type="entry name" value="SERINE_THREONINE_TYROSINE-INTERACTING-LIKE PROTEIN 1"/>
    <property type="match status" value="1"/>
</dbReference>
<dbReference type="PROSITE" id="PS50054">
    <property type="entry name" value="TYR_PHOSPHATASE_DUAL"/>
    <property type="match status" value="1"/>
</dbReference>
<feature type="domain" description="Tyrosine-protein phosphatase" evidence="1">
    <location>
        <begin position="164"/>
        <end position="307"/>
    </location>
</feature>
<dbReference type="Pfam" id="PF00581">
    <property type="entry name" value="Rhodanese"/>
    <property type="match status" value="1"/>
</dbReference>
<evidence type="ECO:0000313" key="3">
    <source>
        <dbReference type="Proteomes" id="UP001318040"/>
    </source>
</evidence>
<evidence type="ECO:0000259" key="2">
    <source>
        <dbReference type="PROSITE" id="PS50206"/>
    </source>
</evidence>
<dbReference type="Gene3D" id="3.90.190.10">
    <property type="entry name" value="Protein tyrosine phosphatase superfamily"/>
    <property type="match status" value="1"/>
</dbReference>
<reference evidence="4" key="1">
    <citation type="submission" date="2025-08" db="UniProtKB">
        <authorList>
            <consortium name="RefSeq"/>
        </authorList>
    </citation>
    <scope>IDENTIFICATION</scope>
    <source>
        <tissue evidence="4">Sperm</tissue>
    </source>
</reference>
<dbReference type="GO" id="GO:0062030">
    <property type="term" value="P:negative regulation of stress granule assembly"/>
    <property type="evidence" value="ECO:0007669"/>
    <property type="project" value="TreeGrafter"/>
</dbReference>
<accession>A0AAJ7U8Q1</accession>
<dbReference type="GO" id="GO:0001691">
    <property type="term" value="F:pseudophosphatase activity"/>
    <property type="evidence" value="ECO:0007669"/>
    <property type="project" value="TreeGrafter"/>
</dbReference>
<name>A0AAJ7U8Q1_PETMA</name>
<dbReference type="Proteomes" id="UP001318040">
    <property type="component" value="Chromosome 57"/>
</dbReference>
<dbReference type="SUPFAM" id="SSF52799">
    <property type="entry name" value="(Phosphotyrosine protein) phosphatases II"/>
    <property type="match status" value="1"/>
</dbReference>
<dbReference type="KEGG" id="pmrn:116954996"/>
<dbReference type="PANTHER" id="PTHR46659">
    <property type="entry name" value="SERINE/THREONINE/TYROSINE-INTERACTING-LIKE PROTEIN 1"/>
    <property type="match status" value="1"/>
</dbReference>
<dbReference type="InterPro" id="IPR053272">
    <property type="entry name" value="STY_interacting-like"/>
</dbReference>
<protein>
    <submittedName>
        <fullName evidence="4">Serine/threonine/tyrosine-interacting-like protein 1</fullName>
    </submittedName>
</protein>